<sequence length="55" mass="6546">MSGEEFIIFQAQRSRKICMRYMKPQTVIFGLTLQNIIRQNFKKTVRRGNVLRQGN</sequence>
<dbReference type="STRING" id="515619.EUBREC_3372"/>
<name>C4ZDX2_AGARV</name>
<reference evidence="1 2" key="1">
    <citation type="journal article" date="2009" name="Proc. Natl. Acad. Sci. U.S.A.">
        <title>Characterizing a model human gut microbiota composed of members of its two dominant bacterial phyla.</title>
        <authorList>
            <person name="Mahowald M.A."/>
            <person name="Rey F.E."/>
            <person name="Seedorf H."/>
            <person name="Turnbaugh P.J."/>
            <person name="Fulton R.S."/>
            <person name="Wollam A."/>
            <person name="Shah N."/>
            <person name="Wang C."/>
            <person name="Magrini V."/>
            <person name="Wilson R.K."/>
            <person name="Cantarel B.L."/>
            <person name="Coutinho P.M."/>
            <person name="Henrissat B."/>
            <person name="Crock L.W."/>
            <person name="Russell A."/>
            <person name="Verberkmoes N.C."/>
            <person name="Hettich R.L."/>
            <person name="Gordon J.I."/>
        </authorList>
    </citation>
    <scope>NUCLEOTIDE SEQUENCE [LARGE SCALE GENOMIC DNA]</scope>
    <source>
        <strain evidence="2">ATCC 33656 / DSM 3377 / JCM 17463 / KCTC 5835 / LMG 30912 / VPI 0990</strain>
    </source>
</reference>
<protein>
    <submittedName>
        <fullName evidence="1">Uncharacterized protein</fullName>
    </submittedName>
</protein>
<evidence type="ECO:0000313" key="1">
    <source>
        <dbReference type="EMBL" id="ACR77098.1"/>
    </source>
</evidence>
<accession>C4ZDX2</accession>
<dbReference type="AlphaFoldDB" id="C4ZDX2"/>
<dbReference type="HOGENOM" id="CLU_3025513_0_0_9"/>
<proteinExistence type="predicted"/>
<dbReference type="PaxDb" id="515619-EUBREC_3372"/>
<dbReference type="KEGG" id="ere:EUBREC_3372"/>
<evidence type="ECO:0000313" key="2">
    <source>
        <dbReference type="Proteomes" id="UP000001477"/>
    </source>
</evidence>
<gene>
    <name evidence="1" type="ordered locus">EUBREC_3372</name>
</gene>
<dbReference type="EMBL" id="CP001107">
    <property type="protein sequence ID" value="ACR77098.1"/>
    <property type="molecule type" value="Genomic_DNA"/>
</dbReference>
<dbReference type="Proteomes" id="UP000001477">
    <property type="component" value="Chromosome"/>
</dbReference>
<organism evidence="1 2">
    <name type="scientific">Agathobacter rectalis (strain ATCC 33656 / DSM 3377 / JCM 17463 / KCTC 5835 / VPI 0990)</name>
    <name type="common">Eubacterium rectale</name>
    <dbReference type="NCBI Taxonomy" id="515619"/>
    <lineage>
        <taxon>Bacteria</taxon>
        <taxon>Bacillati</taxon>
        <taxon>Bacillota</taxon>
        <taxon>Clostridia</taxon>
        <taxon>Lachnospirales</taxon>
        <taxon>Lachnospiraceae</taxon>
        <taxon>Agathobacter</taxon>
    </lineage>
</organism>